<sequence length="245" mass="29584">MDMWFFGMRTPEKRSFIDILQRIKAGDKLLKDRFISDYKPFIIKSVSQILNNRYIDIENSEEYSVGLIAFNEAIEKYDKDKKCSFKKFSYQVMQRRLIDYRRKNEKSSKVYPFSYFEEDENCDFEYKYLVERDTDHVYNFEIREEFVSFVNKMKDFGITMDDLVKNMPKHRDSRKTCAKIAKYIAEDDDLFNKFNAKKTIPFKDIADYIDVSQRTVERNRKYIIALVLILKSDLDIIKNYIKNLE</sequence>
<dbReference type="NCBIfam" id="NF006173">
    <property type="entry name" value="PRK08311.2-1"/>
    <property type="match status" value="1"/>
</dbReference>
<dbReference type="EMBL" id="CP003065">
    <property type="protein sequence ID" value="AEV68643.1"/>
    <property type="molecule type" value="Genomic_DNA"/>
</dbReference>
<dbReference type="GO" id="GO:0005737">
    <property type="term" value="C:cytoplasm"/>
    <property type="evidence" value="ECO:0007669"/>
    <property type="project" value="UniProtKB-SubCell"/>
</dbReference>
<evidence type="ECO:0000256" key="4">
    <source>
        <dbReference type="ARBA" id="ARBA00023125"/>
    </source>
</evidence>
<comment type="subunit">
    <text evidence="6">Interacts with RsgI.</text>
</comment>
<dbReference type="KEGG" id="ccl:Clocl_2045"/>
<dbReference type="SUPFAM" id="SSF88946">
    <property type="entry name" value="Sigma2 domain of RNA polymerase sigma factors"/>
    <property type="match status" value="1"/>
</dbReference>
<evidence type="ECO:0000313" key="8">
    <source>
        <dbReference type="EMBL" id="AEV68643.1"/>
    </source>
</evidence>
<dbReference type="AlphaFoldDB" id="G8LW39"/>
<dbReference type="STRING" id="720554.Clocl_2045"/>
<dbReference type="GO" id="GO:0016987">
    <property type="term" value="F:sigma factor activity"/>
    <property type="evidence" value="ECO:0007669"/>
    <property type="project" value="UniProtKB-UniRule"/>
</dbReference>
<organism evidence="8 9">
    <name type="scientific">Acetivibrio clariflavus (strain DSM 19732 / NBRC 101661 / EBR45)</name>
    <name type="common">Clostridium clariflavum</name>
    <dbReference type="NCBI Taxonomy" id="720554"/>
    <lineage>
        <taxon>Bacteria</taxon>
        <taxon>Bacillati</taxon>
        <taxon>Bacillota</taxon>
        <taxon>Clostridia</taxon>
        <taxon>Eubacteriales</taxon>
        <taxon>Oscillospiraceae</taxon>
        <taxon>Acetivibrio</taxon>
    </lineage>
</organism>
<comment type="subcellular location">
    <subcellularLocation>
        <location evidence="6">Cytoplasm</location>
    </subcellularLocation>
</comment>
<dbReference type="GO" id="GO:0003677">
    <property type="term" value="F:DNA binding"/>
    <property type="evidence" value="ECO:0007669"/>
    <property type="project" value="UniProtKB-UniRule"/>
</dbReference>
<dbReference type="Pfam" id="PF04542">
    <property type="entry name" value="Sigma70_r2"/>
    <property type="match status" value="1"/>
</dbReference>
<evidence type="ECO:0000256" key="5">
    <source>
        <dbReference type="ARBA" id="ARBA00023163"/>
    </source>
</evidence>
<comment type="similarity">
    <text evidence="6">Belongs to the sigma-70 factor family. SigI subfamily.</text>
</comment>
<evidence type="ECO:0000259" key="7">
    <source>
        <dbReference type="Pfam" id="PF04542"/>
    </source>
</evidence>
<reference evidence="8 9" key="2">
    <citation type="journal article" date="2012" name="Stand. Genomic Sci.">
        <title>Complete Genome Sequence of Clostridium clariflavum DSM 19732.</title>
        <authorList>
            <person name="Izquierdo J.A."/>
            <person name="Goodwin L."/>
            <person name="Davenport K.W."/>
            <person name="Teshima H."/>
            <person name="Bruce D."/>
            <person name="Detter C."/>
            <person name="Tapia R."/>
            <person name="Han S."/>
            <person name="Land M."/>
            <person name="Hauser L."/>
            <person name="Jeffries C.D."/>
            <person name="Han J."/>
            <person name="Pitluck S."/>
            <person name="Nolan M."/>
            <person name="Chen A."/>
            <person name="Huntemann M."/>
            <person name="Mavromatis K."/>
            <person name="Mikhailova N."/>
            <person name="Liolios K."/>
            <person name="Woyke T."/>
            <person name="Lynd L.R."/>
        </authorList>
    </citation>
    <scope>NUCLEOTIDE SEQUENCE [LARGE SCALE GENOMIC DNA]</scope>
    <source>
        <strain evidence="9">DSM 19732 / NBRC 101661 / EBR45</strain>
    </source>
</reference>
<evidence type="ECO:0000256" key="2">
    <source>
        <dbReference type="ARBA" id="ARBA00023015"/>
    </source>
</evidence>
<name>G8LW39_ACECE</name>
<proteinExistence type="inferred from homology"/>
<evidence type="ECO:0000313" key="9">
    <source>
        <dbReference type="Proteomes" id="UP000005435"/>
    </source>
</evidence>
<keyword evidence="6" id="KW-0346">Stress response</keyword>
<feature type="DNA-binding region" description="H-T-H motif" evidence="6">
    <location>
        <begin position="202"/>
        <end position="221"/>
    </location>
</feature>
<dbReference type="InterPro" id="IPR014244">
    <property type="entry name" value="RNA_pol_sigma-I"/>
</dbReference>
<dbReference type="Gene3D" id="1.10.1740.10">
    <property type="match status" value="1"/>
</dbReference>
<dbReference type="PIRSF" id="PIRSF038953">
    <property type="entry name" value="SigI"/>
    <property type="match status" value="1"/>
</dbReference>
<dbReference type="InterPro" id="IPR007627">
    <property type="entry name" value="RNA_pol_sigma70_r2"/>
</dbReference>
<protein>
    <recommendedName>
        <fullName evidence="6">RNA polymerase sigma factor SigI</fullName>
    </recommendedName>
</protein>
<dbReference type="GO" id="GO:0006352">
    <property type="term" value="P:DNA-templated transcription initiation"/>
    <property type="evidence" value="ECO:0007669"/>
    <property type="project" value="UniProtKB-UniRule"/>
</dbReference>
<keyword evidence="5 6" id="KW-0804">Transcription</keyword>
<keyword evidence="3 6" id="KW-0731">Sigma factor</keyword>
<comment type="activity regulation">
    <text evidence="6">Negatively regulated by the anti-sigma-I factor RsgI.</text>
</comment>
<keyword evidence="9" id="KW-1185">Reference proteome</keyword>
<dbReference type="NCBIfam" id="TIGR02895">
    <property type="entry name" value="spore_sigI"/>
    <property type="match status" value="1"/>
</dbReference>
<keyword evidence="1 6" id="KW-0963">Cytoplasm</keyword>
<keyword evidence="4 6" id="KW-0238">DNA-binding</keyword>
<reference evidence="9" key="1">
    <citation type="submission" date="2011-12" db="EMBL/GenBank/DDBJ databases">
        <title>Complete sequence of Clostridium clariflavum DSM 19732.</title>
        <authorList>
            <consortium name="US DOE Joint Genome Institute"/>
            <person name="Lucas S."/>
            <person name="Han J."/>
            <person name="Lapidus A."/>
            <person name="Cheng J.-F."/>
            <person name="Goodwin L."/>
            <person name="Pitluck S."/>
            <person name="Peters L."/>
            <person name="Teshima H."/>
            <person name="Detter J.C."/>
            <person name="Han C."/>
            <person name="Tapia R."/>
            <person name="Land M."/>
            <person name="Hauser L."/>
            <person name="Kyrpides N."/>
            <person name="Ivanova N."/>
            <person name="Pagani I."/>
            <person name="Kitzmiller T."/>
            <person name="Lynd L."/>
            <person name="Izquierdo J."/>
            <person name="Woyke T."/>
        </authorList>
    </citation>
    <scope>NUCLEOTIDE SEQUENCE [LARGE SCALE GENOMIC DNA]</scope>
    <source>
        <strain evidence="9">DSM 19732 / NBRC 101661 / EBR45</strain>
    </source>
</reference>
<dbReference type="Proteomes" id="UP000005435">
    <property type="component" value="Chromosome"/>
</dbReference>
<dbReference type="HOGENOM" id="CLU_082361_0_0_9"/>
<dbReference type="OrthoDB" id="3190733at2"/>
<dbReference type="eggNOG" id="COG1191">
    <property type="taxonomic scope" value="Bacteria"/>
</dbReference>
<evidence type="ECO:0000256" key="6">
    <source>
        <dbReference type="HAMAP-Rule" id="MF_02064"/>
    </source>
</evidence>
<keyword evidence="2 6" id="KW-0805">Transcription regulation</keyword>
<evidence type="ECO:0000256" key="3">
    <source>
        <dbReference type="ARBA" id="ARBA00023082"/>
    </source>
</evidence>
<accession>G8LW39</accession>
<evidence type="ECO:0000256" key="1">
    <source>
        <dbReference type="ARBA" id="ARBA00022490"/>
    </source>
</evidence>
<dbReference type="InterPro" id="IPR013325">
    <property type="entry name" value="RNA_pol_sigma_r2"/>
</dbReference>
<gene>
    <name evidence="6" type="primary">sigI</name>
    <name evidence="8" type="ordered locus">Clocl_2045</name>
</gene>
<feature type="domain" description="RNA polymerase sigma-70 region 2" evidence="7">
    <location>
        <begin position="35"/>
        <end position="105"/>
    </location>
</feature>
<dbReference type="HAMAP" id="MF_02064">
    <property type="entry name" value="Sigma70_SigI"/>
    <property type="match status" value="1"/>
</dbReference>
<comment type="function">
    <text evidence="6">Sigma factors are initiation factors that promote the attachment of RNA polymerase to specific initiation sites and are then released.</text>
</comment>
<feature type="short sequence motif" description="Polymerase core binding" evidence="6">
    <location>
        <begin position="61"/>
        <end position="74"/>
    </location>
</feature>